<dbReference type="EMBL" id="RQTK01000124">
    <property type="protein sequence ID" value="RUS86897.1"/>
    <property type="molecule type" value="Genomic_DNA"/>
</dbReference>
<dbReference type="AlphaFoldDB" id="A0A433TZA5"/>
<accession>A0A433TZA5</accession>
<evidence type="ECO:0000313" key="2">
    <source>
        <dbReference type="Proteomes" id="UP000271974"/>
    </source>
</evidence>
<evidence type="ECO:0000313" key="1">
    <source>
        <dbReference type="EMBL" id="RUS86897.1"/>
    </source>
</evidence>
<proteinExistence type="predicted"/>
<organism evidence="1 2">
    <name type="scientific">Elysia chlorotica</name>
    <name type="common">Eastern emerald elysia</name>
    <name type="synonym">Sea slug</name>
    <dbReference type="NCBI Taxonomy" id="188477"/>
    <lineage>
        <taxon>Eukaryota</taxon>
        <taxon>Metazoa</taxon>
        <taxon>Spiralia</taxon>
        <taxon>Lophotrochozoa</taxon>
        <taxon>Mollusca</taxon>
        <taxon>Gastropoda</taxon>
        <taxon>Heterobranchia</taxon>
        <taxon>Euthyneura</taxon>
        <taxon>Panpulmonata</taxon>
        <taxon>Sacoglossa</taxon>
        <taxon>Placobranchoidea</taxon>
        <taxon>Plakobranchidae</taxon>
        <taxon>Elysia</taxon>
    </lineage>
</organism>
<reference evidence="1 2" key="1">
    <citation type="submission" date="2019-01" db="EMBL/GenBank/DDBJ databases">
        <title>A draft genome assembly of the solar-powered sea slug Elysia chlorotica.</title>
        <authorList>
            <person name="Cai H."/>
            <person name="Li Q."/>
            <person name="Fang X."/>
            <person name="Li J."/>
            <person name="Curtis N.E."/>
            <person name="Altenburger A."/>
            <person name="Shibata T."/>
            <person name="Feng M."/>
            <person name="Maeda T."/>
            <person name="Schwartz J.A."/>
            <person name="Shigenobu S."/>
            <person name="Lundholm N."/>
            <person name="Nishiyama T."/>
            <person name="Yang H."/>
            <person name="Hasebe M."/>
            <person name="Li S."/>
            <person name="Pierce S.K."/>
            <person name="Wang J."/>
        </authorList>
    </citation>
    <scope>NUCLEOTIDE SEQUENCE [LARGE SCALE GENOMIC DNA]</scope>
    <source>
        <strain evidence="1">EC2010</strain>
        <tissue evidence="1">Whole organism of an adult</tissue>
    </source>
</reference>
<keyword evidence="2" id="KW-1185">Reference proteome</keyword>
<protein>
    <submittedName>
        <fullName evidence="1">Uncharacterized protein</fullName>
    </submittedName>
</protein>
<sequence>MQKYYFKPFDGCVTDLCLNPKELESFKQKNKRTISLYIKLSFSVLSENHVTLYSFPSKRFHHSPPRRYTVSLQSAGSDLLCNERVCQQLVDWCSLCRVDGKELVENVLELCDLP</sequence>
<name>A0A433TZA5_ELYCH</name>
<gene>
    <name evidence="1" type="ORF">EGW08_005302</name>
</gene>
<dbReference type="Proteomes" id="UP000271974">
    <property type="component" value="Unassembled WGS sequence"/>
</dbReference>
<comment type="caution">
    <text evidence="1">The sequence shown here is derived from an EMBL/GenBank/DDBJ whole genome shotgun (WGS) entry which is preliminary data.</text>
</comment>